<proteinExistence type="predicted"/>
<organism evidence="1">
    <name type="scientific">Anguilla anguilla</name>
    <name type="common">European freshwater eel</name>
    <name type="synonym">Muraena anguilla</name>
    <dbReference type="NCBI Taxonomy" id="7936"/>
    <lineage>
        <taxon>Eukaryota</taxon>
        <taxon>Metazoa</taxon>
        <taxon>Chordata</taxon>
        <taxon>Craniata</taxon>
        <taxon>Vertebrata</taxon>
        <taxon>Euteleostomi</taxon>
        <taxon>Actinopterygii</taxon>
        <taxon>Neopterygii</taxon>
        <taxon>Teleostei</taxon>
        <taxon>Anguilliformes</taxon>
        <taxon>Anguillidae</taxon>
        <taxon>Anguilla</taxon>
    </lineage>
</organism>
<dbReference type="EMBL" id="GBXM01029587">
    <property type="protein sequence ID" value="JAH78990.1"/>
    <property type="molecule type" value="Transcribed_RNA"/>
</dbReference>
<accession>A0A0E9VNL2</accession>
<name>A0A0E9VNL2_ANGAN</name>
<reference evidence="1" key="2">
    <citation type="journal article" date="2015" name="Fish Shellfish Immunol.">
        <title>Early steps in the European eel (Anguilla anguilla)-Vibrio vulnificus interaction in the gills: Role of the RtxA13 toxin.</title>
        <authorList>
            <person name="Callol A."/>
            <person name="Pajuelo D."/>
            <person name="Ebbesson L."/>
            <person name="Teles M."/>
            <person name="MacKenzie S."/>
            <person name="Amaro C."/>
        </authorList>
    </citation>
    <scope>NUCLEOTIDE SEQUENCE</scope>
</reference>
<sequence length="19" mass="2381">MTRIYRTTRKDDNLKIISR</sequence>
<dbReference type="AlphaFoldDB" id="A0A0E9VNL2"/>
<reference evidence="1" key="1">
    <citation type="submission" date="2014-11" db="EMBL/GenBank/DDBJ databases">
        <authorList>
            <person name="Amaro Gonzalez C."/>
        </authorList>
    </citation>
    <scope>NUCLEOTIDE SEQUENCE</scope>
</reference>
<evidence type="ECO:0000313" key="1">
    <source>
        <dbReference type="EMBL" id="JAH78990.1"/>
    </source>
</evidence>
<protein>
    <submittedName>
        <fullName evidence="1">Uncharacterized protein</fullName>
    </submittedName>
</protein>